<evidence type="ECO:0000313" key="3">
    <source>
        <dbReference type="EMBL" id="PWD51203.1"/>
    </source>
</evidence>
<dbReference type="PROSITE" id="PS50943">
    <property type="entry name" value="HTH_CROC1"/>
    <property type="match status" value="1"/>
</dbReference>
<dbReference type="PANTHER" id="PTHR46797:SF1">
    <property type="entry name" value="METHYLPHOSPHONATE SYNTHASE"/>
    <property type="match status" value="1"/>
</dbReference>
<gene>
    <name evidence="3" type="ORF">C8046_11630</name>
</gene>
<comment type="caution">
    <text evidence="3">The sequence shown here is derived from an EMBL/GenBank/DDBJ whole genome shotgun (WGS) entry which is preliminary data.</text>
</comment>
<dbReference type="GO" id="GO:0003677">
    <property type="term" value="F:DNA binding"/>
    <property type="evidence" value="ECO:0007669"/>
    <property type="project" value="UniProtKB-KW"/>
</dbReference>
<dbReference type="CDD" id="cd00093">
    <property type="entry name" value="HTH_XRE"/>
    <property type="match status" value="1"/>
</dbReference>
<dbReference type="EMBL" id="PYHR01000002">
    <property type="protein sequence ID" value="PWD51203.1"/>
    <property type="molecule type" value="Genomic_DNA"/>
</dbReference>
<dbReference type="Gene3D" id="1.10.260.40">
    <property type="entry name" value="lambda repressor-like DNA-binding domains"/>
    <property type="match status" value="1"/>
</dbReference>
<keyword evidence="4" id="KW-1185">Reference proteome</keyword>
<dbReference type="GO" id="GO:0003700">
    <property type="term" value="F:DNA-binding transcription factor activity"/>
    <property type="evidence" value="ECO:0007669"/>
    <property type="project" value="TreeGrafter"/>
</dbReference>
<dbReference type="InterPro" id="IPR050807">
    <property type="entry name" value="TransReg_Diox_bact_type"/>
</dbReference>
<dbReference type="Pfam" id="PF01381">
    <property type="entry name" value="HTH_3"/>
    <property type="match status" value="1"/>
</dbReference>
<dbReference type="SUPFAM" id="SSF47413">
    <property type="entry name" value="lambda repressor-like DNA-binding domains"/>
    <property type="match status" value="1"/>
</dbReference>
<evidence type="ECO:0000256" key="1">
    <source>
        <dbReference type="ARBA" id="ARBA00023125"/>
    </source>
</evidence>
<reference evidence="3 4" key="1">
    <citation type="submission" date="2018-03" db="EMBL/GenBank/DDBJ databases">
        <title>Genome assembly of novel Miniimonas species PCH200.</title>
        <authorList>
            <person name="Thakur V."/>
            <person name="Kumar V."/>
            <person name="Singh D."/>
        </authorList>
    </citation>
    <scope>NUCLEOTIDE SEQUENCE [LARGE SCALE GENOMIC DNA]</scope>
    <source>
        <strain evidence="3 4">PCH200</strain>
    </source>
</reference>
<organism evidence="3 4">
    <name type="scientific">Serinibacter arcticus</name>
    <dbReference type="NCBI Taxonomy" id="1655435"/>
    <lineage>
        <taxon>Bacteria</taxon>
        <taxon>Bacillati</taxon>
        <taxon>Actinomycetota</taxon>
        <taxon>Actinomycetes</taxon>
        <taxon>Micrococcales</taxon>
        <taxon>Beutenbergiaceae</taxon>
        <taxon>Serinibacter</taxon>
    </lineage>
</organism>
<dbReference type="GO" id="GO:0005829">
    <property type="term" value="C:cytosol"/>
    <property type="evidence" value="ECO:0007669"/>
    <property type="project" value="TreeGrafter"/>
</dbReference>
<protein>
    <recommendedName>
        <fullName evidence="2">HTH cro/C1-type domain-containing protein</fullName>
    </recommendedName>
</protein>
<keyword evidence="1" id="KW-0238">DNA-binding</keyword>
<feature type="domain" description="HTH cro/C1-type" evidence="2">
    <location>
        <begin position="24"/>
        <end position="78"/>
    </location>
</feature>
<dbReference type="Proteomes" id="UP000245166">
    <property type="component" value="Unassembled WGS sequence"/>
</dbReference>
<evidence type="ECO:0000259" key="2">
    <source>
        <dbReference type="PROSITE" id="PS50943"/>
    </source>
</evidence>
<dbReference type="InterPro" id="IPR010982">
    <property type="entry name" value="Lambda_DNA-bd_dom_sf"/>
</dbReference>
<name>A0A2U1ZW87_9MICO</name>
<dbReference type="PANTHER" id="PTHR46797">
    <property type="entry name" value="HTH-TYPE TRANSCRIPTIONAL REGULATOR"/>
    <property type="match status" value="1"/>
</dbReference>
<evidence type="ECO:0000313" key="4">
    <source>
        <dbReference type="Proteomes" id="UP000245166"/>
    </source>
</evidence>
<dbReference type="InterPro" id="IPR001387">
    <property type="entry name" value="Cro/C1-type_HTH"/>
</dbReference>
<accession>A0A2U1ZW87</accession>
<dbReference type="SMART" id="SM00530">
    <property type="entry name" value="HTH_XRE"/>
    <property type="match status" value="1"/>
</dbReference>
<proteinExistence type="predicted"/>
<sequence>MSARGGAAMVTSPKTGDLGVGRRIASRREQLGLSRRALAEATGLSYPYIAQIETGYRMPSSRHQGPIARVLGLSLDELFGEEAPDGITSAGTGTERGLRRPSVPQAVDAAVAALESLPASVRLEALSQLQLRVVTGVAEEQARRRSI</sequence>
<dbReference type="AlphaFoldDB" id="A0A2U1ZW87"/>